<dbReference type="InterPro" id="IPR007627">
    <property type="entry name" value="RNA_pol_sigma70_r2"/>
</dbReference>
<dbReference type="SUPFAM" id="SSF88659">
    <property type="entry name" value="Sigma3 and sigma4 domains of RNA polymerase sigma factors"/>
    <property type="match status" value="2"/>
</dbReference>
<dbReference type="InterPro" id="IPR000943">
    <property type="entry name" value="RNA_pol_sigma70"/>
</dbReference>
<evidence type="ECO:0000313" key="10">
    <source>
        <dbReference type="Proteomes" id="UP000295718"/>
    </source>
</evidence>
<dbReference type="PROSITE" id="PS00715">
    <property type="entry name" value="SIGMA70_1"/>
    <property type="match status" value="1"/>
</dbReference>
<dbReference type="InterPro" id="IPR007624">
    <property type="entry name" value="RNA_pol_sigma70_r3"/>
</dbReference>
<accession>A0A4V2QCJ0</accession>
<dbReference type="EMBL" id="SLUO01000002">
    <property type="protein sequence ID" value="TCL60477.1"/>
    <property type="molecule type" value="Genomic_DNA"/>
</dbReference>
<keyword evidence="10" id="KW-1185">Reference proteome</keyword>
<dbReference type="PANTHER" id="PTHR30603:SF17">
    <property type="entry name" value="RNA POLYMERASE SIGMA-G FACTOR"/>
    <property type="match status" value="1"/>
</dbReference>
<dbReference type="STRING" id="1469948.GCA_000732725_00210"/>
<evidence type="ECO:0000256" key="5">
    <source>
        <dbReference type="ARBA" id="ARBA00023125"/>
    </source>
</evidence>
<dbReference type="PROSITE" id="PS50943">
    <property type="entry name" value="HTH_CROC1"/>
    <property type="match status" value="1"/>
</dbReference>
<comment type="similarity">
    <text evidence="1 7">Belongs to the sigma-70 factor family.</text>
</comment>
<dbReference type="InterPro" id="IPR014322">
    <property type="entry name" value="RNA_pol_sigma-B/F/G"/>
</dbReference>
<dbReference type="Pfam" id="PF04542">
    <property type="entry name" value="Sigma70_r2"/>
    <property type="match status" value="1"/>
</dbReference>
<dbReference type="InterPro" id="IPR001387">
    <property type="entry name" value="Cro/C1-type_HTH"/>
</dbReference>
<evidence type="ECO:0000256" key="6">
    <source>
        <dbReference type="ARBA" id="ARBA00023163"/>
    </source>
</evidence>
<sequence>MEEVTVLIARSQAGDKEAREVLIEKNLGLVHHIVKRFLGRGYDAEDLFQIGSIGLMKAIDKFDLSFEVKFSTYAVPMISGEIKRFLRDDGMVKVSRTLKENGWKIKQTAEKISYEQGREATLEEISKLTELSIEDIVMAMEANVEVESIYKSVYQSDGNEIFLVDKLPEKRDANEKLLNHMLLEQLMGELGEEERQLITLRYFQDKTQVEVAKKLGISQVQVSRMEKRILVRMRESLI</sequence>
<dbReference type="Gene3D" id="1.20.120.1810">
    <property type="match status" value="1"/>
</dbReference>
<organism evidence="9 10">
    <name type="scientific">Kineothrix alysoides</name>
    <dbReference type="NCBI Taxonomy" id="1469948"/>
    <lineage>
        <taxon>Bacteria</taxon>
        <taxon>Bacillati</taxon>
        <taxon>Bacillota</taxon>
        <taxon>Clostridia</taxon>
        <taxon>Lachnospirales</taxon>
        <taxon>Lachnospiraceae</taxon>
        <taxon>Kineothrix</taxon>
    </lineage>
</organism>
<dbReference type="InterPro" id="IPR007630">
    <property type="entry name" value="RNA_pol_sigma70_r4"/>
</dbReference>
<evidence type="ECO:0000256" key="7">
    <source>
        <dbReference type="RuleBase" id="RU362124"/>
    </source>
</evidence>
<dbReference type="InterPro" id="IPR013325">
    <property type="entry name" value="RNA_pol_sigma_r2"/>
</dbReference>
<dbReference type="GO" id="GO:0006352">
    <property type="term" value="P:DNA-templated transcription initiation"/>
    <property type="evidence" value="ECO:0007669"/>
    <property type="project" value="InterPro"/>
</dbReference>
<dbReference type="PRINTS" id="PR00046">
    <property type="entry name" value="SIGMA70FCT"/>
</dbReference>
<dbReference type="NCBIfam" id="NF004052">
    <property type="entry name" value="PRK05572.1"/>
    <property type="match status" value="1"/>
</dbReference>
<protein>
    <recommendedName>
        <fullName evidence="7">RNA polymerase sigma factor</fullName>
    </recommendedName>
</protein>
<keyword evidence="4 7" id="KW-0731">Sigma factor</keyword>
<comment type="caution">
    <text evidence="9">The sequence shown here is derived from an EMBL/GenBank/DDBJ whole genome shotgun (WGS) entry which is preliminary data.</text>
</comment>
<evidence type="ECO:0000256" key="2">
    <source>
        <dbReference type="ARBA" id="ARBA00022969"/>
    </source>
</evidence>
<feature type="domain" description="HTH cro/C1-type" evidence="8">
    <location>
        <begin position="197"/>
        <end position="227"/>
    </location>
</feature>
<evidence type="ECO:0000313" key="9">
    <source>
        <dbReference type="EMBL" id="TCL60477.1"/>
    </source>
</evidence>
<dbReference type="InterPro" id="IPR050239">
    <property type="entry name" value="Sigma-70_RNA_pol_init_factors"/>
</dbReference>
<dbReference type="Proteomes" id="UP000295718">
    <property type="component" value="Unassembled WGS sequence"/>
</dbReference>
<dbReference type="InterPro" id="IPR013324">
    <property type="entry name" value="RNA_pol_sigma_r3/r4-like"/>
</dbReference>
<dbReference type="Pfam" id="PF04539">
    <property type="entry name" value="Sigma70_r3"/>
    <property type="match status" value="1"/>
</dbReference>
<dbReference type="GO" id="GO:0030435">
    <property type="term" value="P:sporulation resulting in formation of a cellular spore"/>
    <property type="evidence" value="ECO:0007669"/>
    <property type="project" value="UniProtKB-KW"/>
</dbReference>
<dbReference type="PROSITE" id="PS00716">
    <property type="entry name" value="SIGMA70_2"/>
    <property type="match status" value="1"/>
</dbReference>
<dbReference type="SUPFAM" id="SSF88946">
    <property type="entry name" value="Sigma2 domain of RNA polymerase sigma factors"/>
    <property type="match status" value="1"/>
</dbReference>
<evidence type="ECO:0000256" key="1">
    <source>
        <dbReference type="ARBA" id="ARBA00007788"/>
    </source>
</evidence>
<dbReference type="PANTHER" id="PTHR30603">
    <property type="entry name" value="RNA POLYMERASE SIGMA FACTOR RPO"/>
    <property type="match status" value="1"/>
</dbReference>
<reference evidence="9 10" key="1">
    <citation type="submission" date="2019-03" db="EMBL/GenBank/DDBJ databases">
        <title>Genomic Encyclopedia of Type Strains, Phase IV (KMG-IV): sequencing the most valuable type-strain genomes for metagenomic binning, comparative biology and taxonomic classification.</title>
        <authorList>
            <person name="Goeker M."/>
        </authorList>
    </citation>
    <scope>NUCLEOTIDE SEQUENCE [LARGE SCALE GENOMIC DNA]</scope>
    <source>
        <strain evidence="9 10">DSM 100556</strain>
    </source>
</reference>
<dbReference type="AlphaFoldDB" id="A0A4V2QCJ0"/>
<evidence type="ECO:0000256" key="3">
    <source>
        <dbReference type="ARBA" id="ARBA00023015"/>
    </source>
</evidence>
<proteinExistence type="inferred from homology"/>
<dbReference type="InterPro" id="IPR036388">
    <property type="entry name" value="WH-like_DNA-bd_sf"/>
</dbReference>
<name>A0A4V2QCJ0_9FIRM</name>
<dbReference type="Gene3D" id="1.10.10.10">
    <property type="entry name" value="Winged helix-like DNA-binding domain superfamily/Winged helix DNA-binding domain"/>
    <property type="match status" value="2"/>
</dbReference>
<dbReference type="Pfam" id="PF04545">
    <property type="entry name" value="Sigma70_r4"/>
    <property type="match status" value="1"/>
</dbReference>
<gene>
    <name evidence="9" type="ORF">EDD76_102174</name>
</gene>
<dbReference type="CDD" id="cd06171">
    <property type="entry name" value="Sigma70_r4"/>
    <property type="match status" value="1"/>
</dbReference>
<dbReference type="GO" id="GO:0003677">
    <property type="term" value="F:DNA binding"/>
    <property type="evidence" value="ECO:0007669"/>
    <property type="project" value="UniProtKB-KW"/>
</dbReference>
<keyword evidence="6 7" id="KW-0804">Transcription</keyword>
<dbReference type="PIRSF" id="PIRSF000770">
    <property type="entry name" value="RNA_pol_sigma-SigE/K"/>
    <property type="match status" value="1"/>
</dbReference>
<dbReference type="GO" id="GO:0016987">
    <property type="term" value="F:sigma factor activity"/>
    <property type="evidence" value="ECO:0007669"/>
    <property type="project" value="UniProtKB-KW"/>
</dbReference>
<comment type="function">
    <text evidence="7">Sigma factors are initiation factors that promote the attachment of RNA polymerase to specific initiation sites and are then released.</text>
</comment>
<dbReference type="RefSeq" id="WP_031388991.1">
    <property type="nucleotide sequence ID" value="NZ_JPNB01000001.1"/>
</dbReference>
<keyword evidence="5 7" id="KW-0238">DNA-binding</keyword>
<keyword evidence="3 7" id="KW-0805">Transcription regulation</keyword>
<dbReference type="InterPro" id="IPR014284">
    <property type="entry name" value="RNA_pol_sigma-70_dom"/>
</dbReference>
<dbReference type="NCBIfam" id="TIGR02937">
    <property type="entry name" value="sigma70-ECF"/>
    <property type="match status" value="1"/>
</dbReference>
<dbReference type="NCBIfam" id="TIGR02980">
    <property type="entry name" value="SigBFG"/>
    <property type="match status" value="1"/>
</dbReference>
<dbReference type="OrthoDB" id="9809557at2"/>
<evidence type="ECO:0000256" key="4">
    <source>
        <dbReference type="ARBA" id="ARBA00023082"/>
    </source>
</evidence>
<keyword evidence="2" id="KW-0749">Sporulation</keyword>
<evidence type="ECO:0000259" key="8">
    <source>
        <dbReference type="PROSITE" id="PS50943"/>
    </source>
</evidence>